<sequence length="111" mass="12643">MAKKGLMIDYLLCTGCHSCEVSCKLEKNLPTGEYGIKLAEDKPWRIDEDTWEYKWIPVPTQLCDLCEDRAADGKVPSCVLHCCSHCMHYGDLEDLAKQMSELDRKAVLFTI</sequence>
<accession>A0ABV1JDE2</accession>
<organism evidence="2 3">
    <name type="scientific">Raoultibacter massiliensis</name>
    <dbReference type="NCBI Taxonomy" id="1852371"/>
    <lineage>
        <taxon>Bacteria</taxon>
        <taxon>Bacillati</taxon>
        <taxon>Actinomycetota</taxon>
        <taxon>Coriobacteriia</taxon>
        <taxon>Eggerthellales</taxon>
        <taxon>Eggerthellaceae</taxon>
        <taxon>Raoultibacter</taxon>
    </lineage>
</organism>
<dbReference type="Proteomes" id="UP001487305">
    <property type="component" value="Unassembled WGS sequence"/>
</dbReference>
<reference evidence="2 3" key="1">
    <citation type="submission" date="2024-04" db="EMBL/GenBank/DDBJ databases">
        <title>Human intestinal bacterial collection.</title>
        <authorList>
            <person name="Pauvert C."/>
            <person name="Hitch T.C.A."/>
            <person name="Clavel T."/>
        </authorList>
    </citation>
    <scope>NUCLEOTIDE SEQUENCE [LARGE SCALE GENOMIC DNA]</scope>
    <source>
        <strain evidence="2 3">CLA-KB-H42</strain>
    </source>
</reference>
<proteinExistence type="predicted"/>
<dbReference type="EMBL" id="JBBNOP010000007">
    <property type="protein sequence ID" value="MEQ3363106.1"/>
    <property type="molecule type" value="Genomic_DNA"/>
</dbReference>
<dbReference type="SUPFAM" id="SSF54862">
    <property type="entry name" value="4Fe-4S ferredoxins"/>
    <property type="match status" value="1"/>
</dbReference>
<keyword evidence="3" id="KW-1185">Reference proteome</keyword>
<gene>
    <name evidence="2" type="ORF">AAA083_08970</name>
</gene>
<evidence type="ECO:0000259" key="1">
    <source>
        <dbReference type="PROSITE" id="PS51379"/>
    </source>
</evidence>
<evidence type="ECO:0000313" key="3">
    <source>
        <dbReference type="Proteomes" id="UP001487305"/>
    </source>
</evidence>
<dbReference type="PROSITE" id="PS51379">
    <property type="entry name" value="4FE4S_FER_2"/>
    <property type="match status" value="1"/>
</dbReference>
<feature type="domain" description="4Fe-4S ferredoxin-type" evidence="1">
    <location>
        <begin position="4"/>
        <end position="34"/>
    </location>
</feature>
<dbReference type="RefSeq" id="WP_349227508.1">
    <property type="nucleotide sequence ID" value="NZ_DBFADM010000039.1"/>
</dbReference>
<comment type="caution">
    <text evidence="2">The sequence shown here is derived from an EMBL/GenBank/DDBJ whole genome shotgun (WGS) entry which is preliminary data.</text>
</comment>
<name>A0ABV1JDE2_9ACTN</name>
<evidence type="ECO:0000313" key="2">
    <source>
        <dbReference type="EMBL" id="MEQ3363106.1"/>
    </source>
</evidence>
<protein>
    <submittedName>
        <fullName evidence="2">Oxidoreductase</fullName>
    </submittedName>
</protein>
<dbReference type="Gene3D" id="3.30.70.20">
    <property type="match status" value="1"/>
</dbReference>
<dbReference type="InterPro" id="IPR017896">
    <property type="entry name" value="4Fe4S_Fe-S-bd"/>
</dbReference>